<comment type="caution">
    <text evidence="1">The sequence shown here is derived from an EMBL/GenBank/DDBJ whole genome shotgun (WGS) entry which is preliminary data.</text>
</comment>
<evidence type="ECO:0000313" key="1">
    <source>
        <dbReference type="EMBL" id="CAA7039074.1"/>
    </source>
</evidence>
<dbReference type="AlphaFoldDB" id="A0A6D2JBW5"/>
<dbReference type="EMBL" id="CACVBM020001206">
    <property type="protein sequence ID" value="CAA7039074.1"/>
    <property type="molecule type" value="Genomic_DNA"/>
</dbReference>
<keyword evidence="2" id="KW-1185">Reference proteome</keyword>
<evidence type="ECO:0000313" key="2">
    <source>
        <dbReference type="Proteomes" id="UP000467841"/>
    </source>
</evidence>
<name>A0A6D2JBW5_9BRAS</name>
<organism evidence="1 2">
    <name type="scientific">Microthlaspi erraticum</name>
    <dbReference type="NCBI Taxonomy" id="1685480"/>
    <lineage>
        <taxon>Eukaryota</taxon>
        <taxon>Viridiplantae</taxon>
        <taxon>Streptophyta</taxon>
        <taxon>Embryophyta</taxon>
        <taxon>Tracheophyta</taxon>
        <taxon>Spermatophyta</taxon>
        <taxon>Magnoliopsida</taxon>
        <taxon>eudicotyledons</taxon>
        <taxon>Gunneridae</taxon>
        <taxon>Pentapetalae</taxon>
        <taxon>rosids</taxon>
        <taxon>malvids</taxon>
        <taxon>Brassicales</taxon>
        <taxon>Brassicaceae</taxon>
        <taxon>Coluteocarpeae</taxon>
        <taxon>Microthlaspi</taxon>
    </lineage>
</organism>
<gene>
    <name evidence="1" type="ORF">MERR_LOCUS26309</name>
</gene>
<protein>
    <submittedName>
        <fullName evidence="1">Uncharacterized protein</fullName>
    </submittedName>
</protein>
<sequence>MYLCDSTLWKLTVYKMIDGPILDLPPPVPSPPSSVSVPRHEAVVWLFWIVFLFWNKAASLRKASALNQLLFLSNNDDILIARKFKALGDKTEWALVVLNILEHFTIGRSSIAAATYLAWILNLVSGD</sequence>
<proteinExistence type="predicted"/>
<accession>A0A6D2JBW5</accession>
<dbReference type="Proteomes" id="UP000467841">
    <property type="component" value="Unassembled WGS sequence"/>
</dbReference>
<reference evidence="1" key="1">
    <citation type="submission" date="2020-01" db="EMBL/GenBank/DDBJ databases">
        <authorList>
            <person name="Mishra B."/>
        </authorList>
    </citation>
    <scope>NUCLEOTIDE SEQUENCE [LARGE SCALE GENOMIC DNA]</scope>
</reference>